<evidence type="ECO:0000313" key="2">
    <source>
        <dbReference type="EMBL" id="RSL86411.1"/>
    </source>
</evidence>
<dbReference type="PANTHER" id="PTHR24148:SF64">
    <property type="entry name" value="HETEROKARYON INCOMPATIBILITY DOMAIN-CONTAINING PROTEIN"/>
    <property type="match status" value="1"/>
</dbReference>
<evidence type="ECO:0000259" key="1">
    <source>
        <dbReference type="Pfam" id="PF06985"/>
    </source>
</evidence>
<proteinExistence type="predicted"/>
<dbReference type="EMBL" id="NKCK01000298">
    <property type="protein sequence ID" value="RSL86411.1"/>
    <property type="molecule type" value="Genomic_DNA"/>
</dbReference>
<organism evidence="2 3">
    <name type="scientific">Fusarium oligoseptatum</name>
    <dbReference type="NCBI Taxonomy" id="2604345"/>
    <lineage>
        <taxon>Eukaryota</taxon>
        <taxon>Fungi</taxon>
        <taxon>Dikarya</taxon>
        <taxon>Ascomycota</taxon>
        <taxon>Pezizomycotina</taxon>
        <taxon>Sordariomycetes</taxon>
        <taxon>Hypocreomycetidae</taxon>
        <taxon>Hypocreales</taxon>
        <taxon>Nectriaceae</taxon>
        <taxon>Fusarium</taxon>
        <taxon>Fusarium solani species complex</taxon>
    </lineage>
</organism>
<accession>A0A428S9A3</accession>
<dbReference type="InterPro" id="IPR010730">
    <property type="entry name" value="HET"/>
</dbReference>
<evidence type="ECO:0000313" key="3">
    <source>
        <dbReference type="Proteomes" id="UP000287144"/>
    </source>
</evidence>
<dbReference type="STRING" id="1325735.A0A428S9A3"/>
<dbReference type="Proteomes" id="UP000287144">
    <property type="component" value="Unassembled WGS sequence"/>
</dbReference>
<feature type="domain" description="Heterokaryon incompatibility" evidence="1">
    <location>
        <begin position="53"/>
        <end position="196"/>
    </location>
</feature>
<dbReference type="PANTHER" id="PTHR24148">
    <property type="entry name" value="ANKYRIN REPEAT DOMAIN-CONTAINING PROTEIN 39 HOMOLOG-RELATED"/>
    <property type="match status" value="1"/>
</dbReference>
<name>A0A428S9A3_9HYPO</name>
<keyword evidence="3" id="KW-1185">Reference proteome</keyword>
<dbReference type="InterPro" id="IPR052895">
    <property type="entry name" value="HetReg/Transcr_Mod"/>
</dbReference>
<protein>
    <recommendedName>
        <fullName evidence="1">Heterokaryon incompatibility domain-containing protein</fullName>
    </recommendedName>
</protein>
<reference evidence="2 3" key="1">
    <citation type="submission" date="2017-06" db="EMBL/GenBank/DDBJ databases">
        <title>Comparative genomic analysis of Ambrosia Fusariam Clade fungi.</title>
        <authorList>
            <person name="Stajich J.E."/>
            <person name="Carrillo J."/>
            <person name="Kijimoto T."/>
            <person name="Eskalen A."/>
            <person name="O'Donnell K."/>
            <person name="Kasson M."/>
        </authorList>
    </citation>
    <scope>NUCLEOTIDE SEQUENCE [LARGE SCALE GENOMIC DNA]</scope>
    <source>
        <strain evidence="2 3">NRRL62579</strain>
    </source>
</reference>
<dbReference type="Pfam" id="PF06985">
    <property type="entry name" value="HET"/>
    <property type="match status" value="1"/>
</dbReference>
<gene>
    <name evidence="2" type="ORF">CEP52_015813</name>
</gene>
<dbReference type="AlphaFoldDB" id="A0A428S9A3"/>
<comment type="caution">
    <text evidence="2">The sequence shown here is derived from an EMBL/GenBank/DDBJ whole genome shotgun (WGS) entry which is preliminary data.</text>
</comment>
<dbReference type="Pfam" id="PF26639">
    <property type="entry name" value="Het-6_barrel"/>
    <property type="match status" value="1"/>
</dbReference>
<sequence length="571" mass="65011">MDTQEFHTGLYSLVTLEPTKREIRLLRLLPGGRDDPVKAGLFRESLNSNPDFSVLSYSWGPEIDKVPITVQGMTVMITRNLHQCLVNLRSDKVPLVIWIDAICIHQSSNEEKNTQVPLMRDIYKTARDEYIWLGETTTGLDLIVSCIRFIASQDEDFHLDRFDHITHELIVTPEEIASAFAEFYELAWFHRTWIIQDKKSLATDPRDKIYGLFGLANDDANSSLTIDYNKSVQEVYEEVTRYLIFSEGKLNILSGLAPDFIPQWDQSDGNSAPPGLPIFKLQRNTKNVASSWIRDFSHVQLSYRPTPFLPDWLPRAVGYDAALKSAPIETSNRQPGELGICGMEVDVVKECQRAWYMLPGSVTYRKDWDAILPIFFRASRPTSSSSEGEADVQFNRAVRMSNDPEWNLPYNPKYGASKTMKEAIWRTVIGDEIFQIAQRAPDHCSRLFDGYIDAVLGQTGHYKVPDDADTTLEKELALFSKFQRRMDTVLYRRSAFSTSDGWIGVGPDDMKVGDRIVLLSGGDVPHVLRPCECGDHYWLIGECYVEGIMYGELMNALKKESSVEGKIFRIR</sequence>